<sequence length="71" mass="8052">MGYYNGHTKVAVKSLKQGSMSPDAFLAEANLMKQLQHQRLVRLYAVVTQEPIYIITEYMENGGRCRPLCSC</sequence>
<dbReference type="InterPro" id="IPR011009">
    <property type="entry name" value="Kinase-like_dom_sf"/>
</dbReference>
<dbReference type="Proteomes" id="UP000527355">
    <property type="component" value="Unassembled WGS sequence"/>
</dbReference>
<gene>
    <name evidence="13" type="ORF">mMyoMyo1_007618</name>
</gene>
<keyword evidence="10" id="KW-0829">Tyrosine-protein kinase</keyword>
<dbReference type="PROSITE" id="PS50011">
    <property type="entry name" value="PROTEIN_KINASE_DOM"/>
    <property type="match status" value="1"/>
</dbReference>
<dbReference type="InterPro" id="IPR000719">
    <property type="entry name" value="Prot_kinase_dom"/>
</dbReference>
<comment type="caution">
    <text evidence="13">The sequence shown here is derived from an EMBL/GenBank/DDBJ whole genome shotgun (WGS) entry which is preliminary data.</text>
</comment>
<dbReference type="GO" id="GO:0016020">
    <property type="term" value="C:membrane"/>
    <property type="evidence" value="ECO:0007669"/>
    <property type="project" value="UniProtKB-SubCell"/>
</dbReference>
<evidence type="ECO:0000256" key="10">
    <source>
        <dbReference type="ARBA" id="ARBA00023137"/>
    </source>
</evidence>
<dbReference type="AlphaFoldDB" id="A0A7J7ZWC9"/>
<dbReference type="FunFam" id="3.30.200.20:FF:000036">
    <property type="entry name" value="Tyrosine-protein kinase"/>
    <property type="match status" value="1"/>
</dbReference>
<reference evidence="13 14" key="1">
    <citation type="journal article" date="2020" name="Nature">
        <title>Six reference-quality genomes reveal evolution of bat adaptations.</title>
        <authorList>
            <person name="Jebb D."/>
            <person name="Huang Z."/>
            <person name="Pippel M."/>
            <person name="Hughes G.M."/>
            <person name="Lavrichenko K."/>
            <person name="Devanna P."/>
            <person name="Winkler S."/>
            <person name="Jermiin L.S."/>
            <person name="Skirmuntt E.C."/>
            <person name="Katzourakis A."/>
            <person name="Burkitt-Gray L."/>
            <person name="Ray D.A."/>
            <person name="Sullivan K.A.M."/>
            <person name="Roscito J.G."/>
            <person name="Kirilenko B.M."/>
            <person name="Davalos L.M."/>
            <person name="Corthals A.P."/>
            <person name="Power M.L."/>
            <person name="Jones G."/>
            <person name="Ransome R.D."/>
            <person name="Dechmann D.K.N."/>
            <person name="Locatelli A.G."/>
            <person name="Puechmaille S.J."/>
            <person name="Fedrigo O."/>
            <person name="Jarvis E.D."/>
            <person name="Hiller M."/>
            <person name="Vernes S.C."/>
            <person name="Myers E.W."/>
            <person name="Teeling E.C."/>
        </authorList>
    </citation>
    <scope>NUCLEOTIDE SEQUENCE [LARGE SCALE GENOMIC DNA]</scope>
    <source>
        <strain evidence="13">MMyoMyo1</strain>
        <tissue evidence="13">Flight muscle</tissue>
    </source>
</reference>
<dbReference type="PANTHER" id="PTHR24418">
    <property type="entry name" value="TYROSINE-PROTEIN KINASE"/>
    <property type="match status" value="1"/>
</dbReference>
<evidence type="ECO:0000259" key="12">
    <source>
        <dbReference type="PROSITE" id="PS50011"/>
    </source>
</evidence>
<evidence type="ECO:0000256" key="2">
    <source>
        <dbReference type="ARBA" id="ARBA00011903"/>
    </source>
</evidence>
<keyword evidence="3" id="KW-0728">SH3 domain</keyword>
<dbReference type="EC" id="2.7.10.2" evidence="2"/>
<keyword evidence="8 13" id="KW-0418">Kinase</keyword>
<evidence type="ECO:0000256" key="6">
    <source>
        <dbReference type="ARBA" id="ARBA00022707"/>
    </source>
</evidence>
<dbReference type="SUPFAM" id="SSF56112">
    <property type="entry name" value="Protein kinase-like (PK-like)"/>
    <property type="match status" value="1"/>
</dbReference>
<protein>
    <recommendedName>
        <fullName evidence="2">non-specific protein-tyrosine kinase</fullName>
        <ecNumber evidence="2">2.7.10.2</ecNumber>
    </recommendedName>
</protein>
<evidence type="ECO:0000256" key="1">
    <source>
        <dbReference type="ARBA" id="ARBA00004635"/>
    </source>
</evidence>
<accession>A0A7J7ZWC9</accession>
<evidence type="ECO:0000256" key="7">
    <source>
        <dbReference type="ARBA" id="ARBA00022741"/>
    </source>
</evidence>
<dbReference type="InterPro" id="IPR001245">
    <property type="entry name" value="Ser-Thr/Tyr_kinase_cat_dom"/>
</dbReference>
<dbReference type="GO" id="GO:0004715">
    <property type="term" value="F:non-membrane spanning protein tyrosine kinase activity"/>
    <property type="evidence" value="ECO:0007669"/>
    <property type="project" value="UniProtKB-EC"/>
</dbReference>
<dbReference type="Gene3D" id="3.30.200.20">
    <property type="entry name" value="Phosphorylase Kinase, domain 1"/>
    <property type="match status" value="1"/>
</dbReference>
<keyword evidence="5" id="KW-0808">Transferase</keyword>
<comment type="subcellular location">
    <subcellularLocation>
        <location evidence="1">Membrane</location>
        <topology evidence="1">Lipid-anchor</topology>
    </subcellularLocation>
</comment>
<dbReference type="Pfam" id="PF07714">
    <property type="entry name" value="PK_Tyr_Ser-Thr"/>
    <property type="match status" value="1"/>
</dbReference>
<keyword evidence="14" id="KW-1185">Reference proteome</keyword>
<dbReference type="GO" id="GO:0005737">
    <property type="term" value="C:cytoplasm"/>
    <property type="evidence" value="ECO:0007669"/>
    <property type="project" value="UniProtKB-ARBA"/>
</dbReference>
<keyword evidence="7" id="KW-0547">Nucleotide-binding</keyword>
<feature type="domain" description="Protein kinase" evidence="12">
    <location>
        <begin position="1"/>
        <end position="71"/>
    </location>
</feature>
<evidence type="ECO:0000256" key="11">
    <source>
        <dbReference type="ARBA" id="ARBA00023288"/>
    </source>
</evidence>
<keyword evidence="4" id="KW-0597">Phosphoprotein</keyword>
<keyword evidence="9" id="KW-0067">ATP-binding</keyword>
<proteinExistence type="predicted"/>
<dbReference type="EMBL" id="JABWUV010000002">
    <property type="protein sequence ID" value="KAF6378607.1"/>
    <property type="molecule type" value="Genomic_DNA"/>
</dbReference>
<evidence type="ECO:0000313" key="13">
    <source>
        <dbReference type="EMBL" id="KAF6378607.1"/>
    </source>
</evidence>
<evidence type="ECO:0000256" key="9">
    <source>
        <dbReference type="ARBA" id="ARBA00022840"/>
    </source>
</evidence>
<evidence type="ECO:0000256" key="4">
    <source>
        <dbReference type="ARBA" id="ARBA00022553"/>
    </source>
</evidence>
<evidence type="ECO:0000313" key="14">
    <source>
        <dbReference type="Proteomes" id="UP000527355"/>
    </source>
</evidence>
<keyword evidence="6" id="KW-0519">Myristate</keyword>
<evidence type="ECO:0000256" key="8">
    <source>
        <dbReference type="ARBA" id="ARBA00022777"/>
    </source>
</evidence>
<dbReference type="InterPro" id="IPR050198">
    <property type="entry name" value="Non-receptor_tyrosine_kinases"/>
</dbReference>
<name>A0A7J7ZWC9_MYOMY</name>
<evidence type="ECO:0000256" key="3">
    <source>
        <dbReference type="ARBA" id="ARBA00022443"/>
    </source>
</evidence>
<dbReference type="GO" id="GO:0005524">
    <property type="term" value="F:ATP binding"/>
    <property type="evidence" value="ECO:0007669"/>
    <property type="project" value="UniProtKB-KW"/>
</dbReference>
<evidence type="ECO:0000256" key="5">
    <source>
        <dbReference type="ARBA" id="ARBA00022679"/>
    </source>
</evidence>
<keyword evidence="11" id="KW-0449">Lipoprotein</keyword>
<organism evidence="13 14">
    <name type="scientific">Myotis myotis</name>
    <name type="common">Greater mouse-eared bat</name>
    <name type="synonym">Vespertilio myotis</name>
    <dbReference type="NCBI Taxonomy" id="51298"/>
    <lineage>
        <taxon>Eukaryota</taxon>
        <taxon>Metazoa</taxon>
        <taxon>Chordata</taxon>
        <taxon>Craniata</taxon>
        <taxon>Vertebrata</taxon>
        <taxon>Euteleostomi</taxon>
        <taxon>Mammalia</taxon>
        <taxon>Eutheria</taxon>
        <taxon>Laurasiatheria</taxon>
        <taxon>Chiroptera</taxon>
        <taxon>Yangochiroptera</taxon>
        <taxon>Vespertilionidae</taxon>
        <taxon>Myotis</taxon>
    </lineage>
</organism>